<dbReference type="PANTHER" id="PTHR43652">
    <property type="entry name" value="BASIC AMINO ACID ANTIPORTER YFCC-RELATED"/>
    <property type="match status" value="1"/>
</dbReference>
<feature type="transmembrane region" description="Helical" evidence="6">
    <location>
        <begin position="444"/>
        <end position="465"/>
    </location>
</feature>
<sequence length="468" mass="50338">MQKETGKSKFKMPHIYVILFLFGLVAAISTYLIPAGEFDRVEIEGGRTAVDPESFRYTEATPTSLIDFVTAIPRGLIDAGEVVFFTLIIGGMFMVLRESGIIEIAVDKLARKFSKRSILIIPVLVTVFASIATLIGTAELSLVYIPVIIPLIIALGYDSMTAAAIALCGTVVGYTVGVLNPVNTGLAQTISEIPTFSGLGFRLVLFVIVLIVASLFVMRYAKKVQQNPEASLVYEEDSEKRETYSSIADHEPLKANGRQLAGAVVIVLFFLVLIWGVTTQGWFMIEMAGLFIIMGITVGLVAGMNLTTISEAFTKGFRDVLMGAIIVGLARSIAVILEDGQVMDTIVNGLGSVVGGLPPVFAAAGMYFVQLIINFIIPSGSGQALVTMPIMAPLSDMLGVTRQTAVLAFQLGDGFAHILYPTSGYFMAALAIAGVEWHKWIKFFLPLFLILMGISLVALIVAQSIGWS</sequence>
<comment type="caution">
    <text evidence="7">The sequence shown here is derived from an EMBL/GenBank/DDBJ whole genome shotgun (WGS) entry which is preliminary data.</text>
</comment>
<evidence type="ECO:0000256" key="5">
    <source>
        <dbReference type="ARBA" id="ARBA00023136"/>
    </source>
</evidence>
<comment type="subcellular location">
    <subcellularLocation>
        <location evidence="1">Cell membrane</location>
        <topology evidence="1">Multi-pass membrane protein</topology>
    </subcellularLocation>
</comment>
<dbReference type="GO" id="GO:0005886">
    <property type="term" value="C:plasma membrane"/>
    <property type="evidence" value="ECO:0007669"/>
    <property type="project" value="UniProtKB-SubCell"/>
</dbReference>
<evidence type="ECO:0000313" key="7">
    <source>
        <dbReference type="EMBL" id="CAD2071242.1"/>
    </source>
</evidence>
<evidence type="ECO:0000256" key="1">
    <source>
        <dbReference type="ARBA" id="ARBA00004651"/>
    </source>
</evidence>
<dbReference type="RefSeq" id="WP_235962182.1">
    <property type="nucleotide sequence ID" value="NZ_CAJEWD010000003.1"/>
</dbReference>
<feature type="transmembrane region" description="Helical" evidence="6">
    <location>
        <begin position="418"/>
        <end position="437"/>
    </location>
</feature>
<feature type="transmembrane region" description="Helical" evidence="6">
    <location>
        <begin position="75"/>
        <end position="96"/>
    </location>
</feature>
<proteinExistence type="predicted"/>
<feature type="transmembrane region" description="Helical" evidence="6">
    <location>
        <begin position="283"/>
        <end position="308"/>
    </location>
</feature>
<accession>A0A6V7R2T0</accession>
<keyword evidence="5 6" id="KW-0472">Membrane</keyword>
<dbReference type="PANTHER" id="PTHR43652:SF2">
    <property type="entry name" value="BASIC AMINO ACID ANTIPORTER YFCC-RELATED"/>
    <property type="match status" value="1"/>
</dbReference>
<keyword evidence="3 6" id="KW-0812">Transmembrane</keyword>
<keyword evidence="8" id="KW-1185">Reference proteome</keyword>
<feature type="transmembrane region" description="Helical" evidence="6">
    <location>
        <begin position="199"/>
        <end position="218"/>
    </location>
</feature>
<evidence type="ECO:0000256" key="2">
    <source>
        <dbReference type="ARBA" id="ARBA00022475"/>
    </source>
</evidence>
<keyword evidence="4 6" id="KW-1133">Transmembrane helix</keyword>
<feature type="transmembrane region" description="Helical" evidence="6">
    <location>
        <begin position="12"/>
        <end position="33"/>
    </location>
</feature>
<dbReference type="Proteomes" id="UP000589351">
    <property type="component" value="Unassembled WGS sequence"/>
</dbReference>
<evidence type="ECO:0000256" key="4">
    <source>
        <dbReference type="ARBA" id="ARBA00022989"/>
    </source>
</evidence>
<protein>
    <recommendedName>
        <fullName evidence="9">C4-dicarboxylate anaerobic carrier</fullName>
    </recommendedName>
</protein>
<evidence type="ECO:0000256" key="3">
    <source>
        <dbReference type="ARBA" id="ARBA00022692"/>
    </source>
</evidence>
<reference evidence="7 8" key="1">
    <citation type="submission" date="2020-07" db="EMBL/GenBank/DDBJ databases">
        <authorList>
            <person name="Criscuolo A."/>
        </authorList>
    </citation>
    <scope>NUCLEOTIDE SEQUENCE [LARGE SCALE GENOMIC DNA]</scope>
    <source>
        <strain evidence="7">CIP111649</strain>
    </source>
</reference>
<dbReference type="InterPro" id="IPR018385">
    <property type="entry name" value="C4_dicarb_anaerob_car-like"/>
</dbReference>
<feature type="transmembrane region" description="Helical" evidence="6">
    <location>
        <begin position="162"/>
        <end position="179"/>
    </location>
</feature>
<dbReference type="Pfam" id="PF03606">
    <property type="entry name" value="DcuC"/>
    <property type="match status" value="1"/>
</dbReference>
<feature type="transmembrane region" description="Helical" evidence="6">
    <location>
        <begin position="117"/>
        <end position="135"/>
    </location>
</feature>
<dbReference type="EMBL" id="CAJEWD010000003">
    <property type="protein sequence ID" value="CAD2071242.1"/>
    <property type="molecule type" value="Genomic_DNA"/>
</dbReference>
<gene>
    <name evidence="7" type="ORF">JEODO184_00176</name>
</gene>
<evidence type="ECO:0000256" key="6">
    <source>
        <dbReference type="SAM" id="Phobius"/>
    </source>
</evidence>
<evidence type="ECO:0008006" key="9">
    <source>
        <dbReference type="Google" id="ProtNLM"/>
    </source>
</evidence>
<feature type="transmembrane region" description="Helical" evidence="6">
    <location>
        <begin position="320"/>
        <end position="337"/>
    </location>
</feature>
<dbReference type="AlphaFoldDB" id="A0A6V7R2T0"/>
<organism evidence="7 8">
    <name type="scientific">Jeotgalicoccus meleagridis</name>
    <dbReference type="NCBI Taxonomy" id="2759181"/>
    <lineage>
        <taxon>Bacteria</taxon>
        <taxon>Bacillati</taxon>
        <taxon>Bacillota</taxon>
        <taxon>Bacilli</taxon>
        <taxon>Bacillales</taxon>
        <taxon>Staphylococcaceae</taxon>
        <taxon>Jeotgalicoccus</taxon>
    </lineage>
</organism>
<feature type="transmembrane region" description="Helical" evidence="6">
    <location>
        <begin position="260"/>
        <end position="277"/>
    </location>
</feature>
<dbReference type="InterPro" id="IPR051679">
    <property type="entry name" value="DASS-Related_Transporters"/>
</dbReference>
<evidence type="ECO:0000313" key="8">
    <source>
        <dbReference type="Proteomes" id="UP000589351"/>
    </source>
</evidence>
<name>A0A6V7R2T0_9STAP</name>
<keyword evidence="2" id="KW-1003">Cell membrane</keyword>
<feature type="transmembrane region" description="Helical" evidence="6">
    <location>
        <begin position="141"/>
        <end position="157"/>
    </location>
</feature>